<dbReference type="InterPro" id="IPR025669">
    <property type="entry name" value="AAA_dom"/>
</dbReference>
<feature type="region of interest" description="Disordered" evidence="3">
    <location>
        <begin position="1"/>
        <end position="30"/>
    </location>
</feature>
<comment type="function">
    <text evidence="1">Involved in chromosome partition. Localize to both poles of the predivisional cell following completion of DNA replication.</text>
</comment>
<dbReference type="KEGG" id="mtun:MTUNDRAET4_3045"/>
<evidence type="ECO:0000259" key="4">
    <source>
        <dbReference type="Pfam" id="PF13614"/>
    </source>
</evidence>
<dbReference type="EMBL" id="LR536450">
    <property type="protein sequence ID" value="VFU09932.1"/>
    <property type="molecule type" value="Genomic_DNA"/>
</dbReference>
<evidence type="ECO:0000313" key="5">
    <source>
        <dbReference type="EMBL" id="VFU09932.1"/>
    </source>
</evidence>
<gene>
    <name evidence="5" type="primary">parA</name>
    <name evidence="5" type="ORF">MTUNDRAET4_3045</name>
</gene>
<sequence>MILSDKSGSFLKSRARVASPSEPQPEKTPLPAEMRVLVIANQKGGVGKTTTAINLGTALAAIGENVLIIDLDPQGNASTGLGIERRNRRLSTYDVMLGEESLRAVLQPTAVPRLTVAPSTLDLLGVELEISGRKDRAYYLKNAVQTLAEDQKRGPEAERFTYVLIDCPPSLNLLTMNAMTAAHSVVVPLQCEFFALEGLSQLLATVDQVRTTLNPALSIHGIVLTMFDSRNSLAAQVVADVRSFMGDKVYDTVIPRNVRVSEAPSHGKPVLLYDLKCTGSQAYLKLASEVIQRERLYRAA</sequence>
<evidence type="ECO:0000256" key="1">
    <source>
        <dbReference type="ARBA" id="ARBA00057242"/>
    </source>
</evidence>
<dbReference type="SUPFAM" id="SSF52540">
    <property type="entry name" value="P-loop containing nucleoside triphosphate hydrolases"/>
    <property type="match status" value="1"/>
</dbReference>
<feature type="domain" description="AAA" evidence="4">
    <location>
        <begin position="34"/>
        <end position="219"/>
    </location>
</feature>
<evidence type="ECO:0000313" key="6">
    <source>
        <dbReference type="Proteomes" id="UP000294360"/>
    </source>
</evidence>
<dbReference type="Proteomes" id="UP000294360">
    <property type="component" value="Chromosome"/>
</dbReference>
<dbReference type="CDD" id="cd02042">
    <property type="entry name" value="ParAB_family"/>
    <property type="match status" value="1"/>
</dbReference>
<dbReference type="AlphaFoldDB" id="A0A4U8Z3A4"/>
<dbReference type="PANTHER" id="PTHR13696">
    <property type="entry name" value="P-LOOP CONTAINING NUCLEOSIDE TRIPHOSPHATE HYDROLASE"/>
    <property type="match status" value="1"/>
</dbReference>
<evidence type="ECO:0000256" key="3">
    <source>
        <dbReference type="SAM" id="MobiDB-lite"/>
    </source>
</evidence>
<accession>A0A4U8Z3A4</accession>
<reference evidence="5 6" key="1">
    <citation type="submission" date="2019-03" db="EMBL/GenBank/DDBJ databases">
        <authorList>
            <person name="Kox A.R. M."/>
        </authorList>
    </citation>
    <scope>NUCLEOTIDE SEQUENCE [LARGE SCALE GENOMIC DNA]</scope>
    <source>
        <strain evidence="5">MTUNDRAET4 annotated genome</strain>
    </source>
</reference>
<evidence type="ECO:0000256" key="2">
    <source>
        <dbReference type="ARBA" id="ARBA00074747"/>
    </source>
</evidence>
<protein>
    <recommendedName>
        <fullName evidence="2">Chromosome partitioning protein ParA</fullName>
    </recommendedName>
</protein>
<dbReference type="FunFam" id="3.40.50.300:FF:000285">
    <property type="entry name" value="Sporulation initiation inhibitor Soj"/>
    <property type="match status" value="1"/>
</dbReference>
<dbReference type="InterPro" id="IPR050678">
    <property type="entry name" value="DNA_Partitioning_ATPase"/>
</dbReference>
<organism evidence="5 6">
    <name type="scientific">Methylocella tundrae</name>
    <dbReference type="NCBI Taxonomy" id="227605"/>
    <lineage>
        <taxon>Bacteria</taxon>
        <taxon>Pseudomonadati</taxon>
        <taxon>Pseudomonadota</taxon>
        <taxon>Alphaproteobacteria</taxon>
        <taxon>Hyphomicrobiales</taxon>
        <taxon>Beijerinckiaceae</taxon>
        <taxon>Methylocella</taxon>
    </lineage>
</organism>
<name>A0A4U8Z3A4_METTU</name>
<dbReference type="Gene3D" id="3.40.50.300">
    <property type="entry name" value="P-loop containing nucleotide triphosphate hydrolases"/>
    <property type="match status" value="1"/>
</dbReference>
<dbReference type="InterPro" id="IPR027417">
    <property type="entry name" value="P-loop_NTPase"/>
</dbReference>
<proteinExistence type="predicted"/>
<dbReference type="Pfam" id="PF13614">
    <property type="entry name" value="AAA_31"/>
    <property type="match status" value="1"/>
</dbReference>
<dbReference type="PANTHER" id="PTHR13696:SF52">
    <property type="entry name" value="PARA FAMILY PROTEIN CT_582"/>
    <property type="match status" value="1"/>
</dbReference>